<keyword evidence="7 15" id="KW-1133">Transmembrane helix</keyword>
<protein>
    <recommendedName>
        <fullName evidence="15">ATP synthase subunit b</fullName>
    </recommendedName>
    <alternativeName>
        <fullName evidence="15">ATP synthase F(0) sector subunit b</fullName>
    </alternativeName>
    <alternativeName>
        <fullName evidence="15">ATPase subunit I</fullName>
    </alternativeName>
    <alternativeName>
        <fullName evidence="15">F-type ATPase subunit b</fullName>
        <shortName evidence="15">F-ATPase subunit b</shortName>
    </alternativeName>
</protein>
<evidence type="ECO:0000256" key="9">
    <source>
        <dbReference type="ARBA" id="ARBA00023136"/>
    </source>
</evidence>
<evidence type="ECO:0000256" key="17">
    <source>
        <dbReference type="SAM" id="Coils"/>
    </source>
</evidence>
<comment type="function">
    <text evidence="12">Component of the F(0) channel, it forms part of the peripheral stalk, linking F(1) to F(0). The b'-subunit is a diverged and duplicated form of b found in plants and photosynthetic bacteria.</text>
</comment>
<dbReference type="Pfam" id="PF00430">
    <property type="entry name" value="ATP-synt_B"/>
    <property type="match status" value="1"/>
</dbReference>
<keyword evidence="8 15" id="KW-0406">Ion transport</keyword>
<accession>A0A953HX51</accession>
<keyword evidence="17" id="KW-0175">Coiled coil</keyword>
<evidence type="ECO:0000256" key="6">
    <source>
        <dbReference type="ARBA" id="ARBA00022781"/>
    </source>
</evidence>
<gene>
    <name evidence="15 18" type="primary">atpF</name>
    <name evidence="18" type="ORF">KUV50_08825</name>
</gene>
<evidence type="ECO:0000256" key="1">
    <source>
        <dbReference type="ARBA" id="ARBA00005513"/>
    </source>
</evidence>
<evidence type="ECO:0000256" key="10">
    <source>
        <dbReference type="ARBA" id="ARBA00023310"/>
    </source>
</evidence>
<evidence type="ECO:0000256" key="8">
    <source>
        <dbReference type="ARBA" id="ARBA00023065"/>
    </source>
</evidence>
<organism evidence="18 19">
    <name type="scientific">Membranihabitans marinus</name>
    <dbReference type="NCBI Taxonomy" id="1227546"/>
    <lineage>
        <taxon>Bacteria</taxon>
        <taxon>Pseudomonadati</taxon>
        <taxon>Bacteroidota</taxon>
        <taxon>Saprospiria</taxon>
        <taxon>Saprospirales</taxon>
        <taxon>Saprospiraceae</taxon>
        <taxon>Membranihabitans</taxon>
    </lineage>
</organism>
<keyword evidence="10 15" id="KW-0066">ATP synthesis</keyword>
<keyword evidence="5 15" id="KW-0812">Transmembrane</keyword>
<evidence type="ECO:0000256" key="12">
    <source>
        <dbReference type="ARBA" id="ARBA00025614"/>
    </source>
</evidence>
<keyword evidence="3 15" id="KW-1003">Cell membrane</keyword>
<feature type="transmembrane region" description="Helical" evidence="15">
    <location>
        <begin position="16"/>
        <end position="36"/>
    </location>
</feature>
<comment type="subunit">
    <text evidence="13">F-type ATPases have 2 components, F(1) - the catalytic core - and F(0) - the membrane proton channel. F(1) has five subunits: alpha(3), beta(3), gamma(1), delta(1), epsilon(1). F(0) has four main subunits: a(1), b(2) and c(10-14). The alpha and beta chains form an alternating ring which encloses part of the gamma chain. F(1) is attached to F(0) by a central stalk formed by the gamma and epsilon chains, while a peripheral stalk is formed by the delta and b chains.</text>
</comment>
<keyword evidence="2 15" id="KW-0813">Transport</keyword>
<dbReference type="GO" id="GO:0012505">
    <property type="term" value="C:endomembrane system"/>
    <property type="evidence" value="ECO:0007669"/>
    <property type="project" value="UniProtKB-SubCell"/>
</dbReference>
<evidence type="ECO:0000256" key="15">
    <source>
        <dbReference type="HAMAP-Rule" id="MF_01398"/>
    </source>
</evidence>
<comment type="subcellular location">
    <subcellularLocation>
        <location evidence="15">Cell membrane</location>
        <topology evidence="15">Single-pass membrane protein</topology>
    </subcellularLocation>
    <subcellularLocation>
        <location evidence="14">Endomembrane system</location>
        <topology evidence="14">Single-pass membrane protein</topology>
    </subcellularLocation>
</comment>
<dbReference type="InterPro" id="IPR028987">
    <property type="entry name" value="ATP_synth_B-like_membr_sf"/>
</dbReference>
<evidence type="ECO:0000256" key="7">
    <source>
        <dbReference type="ARBA" id="ARBA00022989"/>
    </source>
</evidence>
<dbReference type="Proteomes" id="UP000753961">
    <property type="component" value="Unassembled WGS sequence"/>
</dbReference>
<reference evidence="18" key="1">
    <citation type="submission" date="2021-06" db="EMBL/GenBank/DDBJ databases">
        <title>44 bacteria genomes isolated from Dapeng, Shenzhen.</title>
        <authorList>
            <person name="Zheng W."/>
            <person name="Yu S."/>
            <person name="Huang Y."/>
        </authorList>
    </citation>
    <scope>NUCLEOTIDE SEQUENCE</scope>
    <source>
        <strain evidence="18">DP5N28-2</strain>
    </source>
</reference>
<dbReference type="SUPFAM" id="SSF81573">
    <property type="entry name" value="F1F0 ATP synthase subunit B, membrane domain"/>
    <property type="match status" value="1"/>
</dbReference>
<evidence type="ECO:0000256" key="14">
    <source>
        <dbReference type="ARBA" id="ARBA00037847"/>
    </source>
</evidence>
<dbReference type="AlphaFoldDB" id="A0A953HX51"/>
<evidence type="ECO:0000313" key="19">
    <source>
        <dbReference type="Proteomes" id="UP000753961"/>
    </source>
</evidence>
<dbReference type="GO" id="GO:0005886">
    <property type="term" value="C:plasma membrane"/>
    <property type="evidence" value="ECO:0007669"/>
    <property type="project" value="UniProtKB-SubCell"/>
</dbReference>
<dbReference type="CDD" id="cd06503">
    <property type="entry name" value="ATP-synt_Fo_b"/>
    <property type="match status" value="1"/>
</dbReference>
<sequence length="170" mass="19624">MFVLAEFNILRPEPGLFFWSLLFFLIFWFLIAKFAFKPIANALVKRENHIQDALLDASKAKEELRRIQEENTRMMDEARVLRAELIKEAKLQSSKMIEDAKEKAKEDARAIVAQANVEIENQKKAALRDVKNQVTALALEVSELVMKKNLSEDKEQVQLVNELVDDIHLS</sequence>
<comment type="function">
    <text evidence="11 15">F(1)F(0) ATP synthase produces ATP from ADP in the presence of a proton or sodium gradient. F-type ATPases consist of two structural domains, F(1) containing the extramembraneous catalytic core and F(0) containing the membrane proton channel, linked together by a central stalk and a peripheral stalk. During catalysis, ATP synthesis in the catalytic domain of F(1) is coupled via a rotary mechanism of the central stalk subunits to proton translocation.</text>
</comment>
<dbReference type="RefSeq" id="WP_222579770.1">
    <property type="nucleotide sequence ID" value="NZ_JAHVHU010000008.1"/>
</dbReference>
<dbReference type="InterPro" id="IPR050059">
    <property type="entry name" value="ATP_synthase_B_chain"/>
</dbReference>
<keyword evidence="4 15" id="KW-0138">CF(0)</keyword>
<keyword evidence="9 15" id="KW-0472">Membrane</keyword>
<dbReference type="Gene3D" id="1.20.5.620">
    <property type="entry name" value="F1F0 ATP synthase subunit B, membrane domain"/>
    <property type="match status" value="1"/>
</dbReference>
<dbReference type="EMBL" id="JAHVHU010000008">
    <property type="protein sequence ID" value="MBY5958231.1"/>
    <property type="molecule type" value="Genomic_DNA"/>
</dbReference>
<feature type="coiled-coil region" evidence="17">
    <location>
        <begin position="50"/>
        <end position="125"/>
    </location>
</feature>
<evidence type="ECO:0000256" key="3">
    <source>
        <dbReference type="ARBA" id="ARBA00022475"/>
    </source>
</evidence>
<dbReference type="HAMAP" id="MF_01398">
    <property type="entry name" value="ATP_synth_b_bprime"/>
    <property type="match status" value="1"/>
</dbReference>
<dbReference type="PANTHER" id="PTHR33445:SF1">
    <property type="entry name" value="ATP SYNTHASE SUBUNIT B"/>
    <property type="match status" value="1"/>
</dbReference>
<dbReference type="PANTHER" id="PTHR33445">
    <property type="entry name" value="ATP SYNTHASE SUBUNIT B', CHLOROPLASTIC"/>
    <property type="match status" value="1"/>
</dbReference>
<dbReference type="GO" id="GO:0045259">
    <property type="term" value="C:proton-transporting ATP synthase complex"/>
    <property type="evidence" value="ECO:0007669"/>
    <property type="project" value="UniProtKB-KW"/>
</dbReference>
<dbReference type="InterPro" id="IPR005864">
    <property type="entry name" value="ATP_synth_F0_bsu_bac"/>
</dbReference>
<evidence type="ECO:0000256" key="4">
    <source>
        <dbReference type="ARBA" id="ARBA00022547"/>
    </source>
</evidence>
<dbReference type="GO" id="GO:0046961">
    <property type="term" value="F:proton-transporting ATPase activity, rotational mechanism"/>
    <property type="evidence" value="ECO:0007669"/>
    <property type="project" value="TreeGrafter"/>
</dbReference>
<comment type="similarity">
    <text evidence="1 15 16">Belongs to the ATPase B chain family.</text>
</comment>
<evidence type="ECO:0000256" key="13">
    <source>
        <dbReference type="ARBA" id="ARBA00026054"/>
    </source>
</evidence>
<name>A0A953HX51_9BACT</name>
<dbReference type="GO" id="GO:0046933">
    <property type="term" value="F:proton-transporting ATP synthase activity, rotational mechanism"/>
    <property type="evidence" value="ECO:0007669"/>
    <property type="project" value="UniProtKB-UniRule"/>
</dbReference>
<comment type="subunit">
    <text evidence="15">F-type ATPases have 2 components, F(1) - the catalytic core - and F(0) - the membrane proton channel. F(1) has five subunits: alpha(3), beta(3), gamma(1), delta(1), epsilon(1). F(0) has three main subunits: a(1), b(2) and c(10-14). The alpha and beta chains form an alternating ring which encloses part of the gamma chain. F(1) is attached to F(0) by a central stalk formed by the gamma and epsilon chains, while a peripheral stalk is formed by the delta and b chains.</text>
</comment>
<comment type="caution">
    <text evidence="18">The sequence shown here is derived from an EMBL/GenBank/DDBJ whole genome shotgun (WGS) entry which is preliminary data.</text>
</comment>
<evidence type="ECO:0000256" key="2">
    <source>
        <dbReference type="ARBA" id="ARBA00022448"/>
    </source>
</evidence>
<evidence type="ECO:0000256" key="16">
    <source>
        <dbReference type="RuleBase" id="RU003848"/>
    </source>
</evidence>
<evidence type="ECO:0000256" key="5">
    <source>
        <dbReference type="ARBA" id="ARBA00022692"/>
    </source>
</evidence>
<keyword evidence="6 15" id="KW-0375">Hydrogen ion transport</keyword>
<keyword evidence="19" id="KW-1185">Reference proteome</keyword>
<proteinExistence type="inferred from homology"/>
<dbReference type="InterPro" id="IPR002146">
    <property type="entry name" value="ATP_synth_b/b'su_bac/chlpt"/>
</dbReference>
<evidence type="ECO:0000313" key="18">
    <source>
        <dbReference type="EMBL" id="MBY5958231.1"/>
    </source>
</evidence>
<evidence type="ECO:0000256" key="11">
    <source>
        <dbReference type="ARBA" id="ARBA00025198"/>
    </source>
</evidence>
<dbReference type="NCBIfam" id="TIGR01144">
    <property type="entry name" value="ATP_synt_b"/>
    <property type="match status" value="1"/>
</dbReference>